<feature type="active site" evidence="9">
    <location>
        <position position="170"/>
    </location>
</feature>
<protein>
    <recommendedName>
        <fullName evidence="9">Tyrosine recombinase XerC</fullName>
    </recommendedName>
</protein>
<dbReference type="Gene3D" id="1.10.150.130">
    <property type="match status" value="1"/>
</dbReference>
<evidence type="ECO:0000256" key="2">
    <source>
        <dbReference type="ARBA" id="ARBA00022490"/>
    </source>
</evidence>
<evidence type="ECO:0000256" key="8">
    <source>
        <dbReference type="ARBA" id="ARBA00023306"/>
    </source>
</evidence>
<feature type="domain" description="Core-binding (CB)" evidence="11">
    <location>
        <begin position="1"/>
        <end position="85"/>
    </location>
</feature>
<dbReference type="GO" id="GO:0005737">
    <property type="term" value="C:cytoplasm"/>
    <property type="evidence" value="ECO:0007669"/>
    <property type="project" value="UniProtKB-SubCell"/>
</dbReference>
<evidence type="ECO:0000256" key="9">
    <source>
        <dbReference type="HAMAP-Rule" id="MF_01808"/>
    </source>
</evidence>
<dbReference type="GO" id="GO:0009037">
    <property type="term" value="F:tyrosine-based site-specific recombinase activity"/>
    <property type="evidence" value="ECO:0007669"/>
    <property type="project" value="UniProtKB-UniRule"/>
</dbReference>
<keyword evidence="5 9" id="KW-0229">DNA integration</keyword>
<keyword evidence="8 9" id="KW-0131">Cell cycle</keyword>
<dbReference type="OrthoDB" id="9801717at2"/>
<dbReference type="EMBL" id="CP008796">
    <property type="protein sequence ID" value="AIH03406.1"/>
    <property type="molecule type" value="Genomic_DNA"/>
</dbReference>
<dbReference type="InterPro" id="IPR013762">
    <property type="entry name" value="Integrase-like_cat_sf"/>
</dbReference>
<dbReference type="GO" id="GO:0003677">
    <property type="term" value="F:DNA binding"/>
    <property type="evidence" value="ECO:0007669"/>
    <property type="project" value="UniProtKB-UniRule"/>
</dbReference>
<dbReference type="InterPro" id="IPR010998">
    <property type="entry name" value="Integrase_recombinase_N"/>
</dbReference>
<dbReference type="PaxDb" id="289377-HL41_00345"/>
<feature type="active site" evidence="9">
    <location>
        <position position="146"/>
    </location>
</feature>
<feature type="active site" evidence="9">
    <location>
        <position position="267"/>
    </location>
</feature>
<feature type="active site" evidence="9">
    <location>
        <position position="244"/>
    </location>
</feature>
<dbReference type="CDD" id="cd00798">
    <property type="entry name" value="INT_XerDC_C"/>
    <property type="match status" value="1"/>
</dbReference>
<keyword evidence="13" id="KW-1185">Reference proteome</keyword>
<feature type="active site" description="O-(3'-phospho-DNA)-tyrosine intermediate" evidence="9">
    <location>
        <position position="276"/>
    </location>
</feature>
<organism evidence="12 13">
    <name type="scientific">Thermodesulfobacterium commune DSM 2178</name>
    <dbReference type="NCBI Taxonomy" id="289377"/>
    <lineage>
        <taxon>Bacteria</taxon>
        <taxon>Pseudomonadati</taxon>
        <taxon>Thermodesulfobacteriota</taxon>
        <taxon>Thermodesulfobacteria</taxon>
        <taxon>Thermodesulfobacteriales</taxon>
        <taxon>Thermodesulfobacteriaceae</taxon>
        <taxon>Thermodesulfobacterium</taxon>
    </lineage>
</organism>
<dbReference type="PANTHER" id="PTHR30349">
    <property type="entry name" value="PHAGE INTEGRASE-RELATED"/>
    <property type="match status" value="1"/>
</dbReference>
<reference evidence="12 13" key="1">
    <citation type="journal article" date="2015" name="Genome Announc.">
        <title>Genome Sequence of a Sulfate-Reducing Thermophilic Bacterium, Thermodesulfobacterium commune DSM 2178T (Phylum Thermodesulfobacteria).</title>
        <authorList>
            <person name="Bhatnagar S."/>
            <person name="Badger J.H."/>
            <person name="Madupu R."/>
            <person name="Khouri H.M."/>
            <person name="O'Connor E.M."/>
            <person name="Robb F.T."/>
            <person name="Ward N.L."/>
            <person name="Eisen J.A."/>
        </authorList>
    </citation>
    <scope>NUCLEOTIDE SEQUENCE [LARGE SCALE GENOMIC DNA]</scope>
    <source>
        <strain evidence="12 13">DSM 2178</strain>
    </source>
</reference>
<evidence type="ECO:0000259" key="10">
    <source>
        <dbReference type="PROSITE" id="PS51898"/>
    </source>
</evidence>
<dbReference type="NCBIfam" id="NF040815">
    <property type="entry name" value="recomb_XerA_Arch"/>
    <property type="match status" value="1"/>
</dbReference>
<dbReference type="HAMAP" id="MF_01808">
    <property type="entry name" value="Recomb_XerC_XerD"/>
    <property type="match status" value="1"/>
</dbReference>
<comment type="similarity">
    <text evidence="9">Belongs to the 'phage' integrase family. XerC subfamily.</text>
</comment>
<keyword evidence="6 9" id="KW-0238">DNA-binding</keyword>
<accession>A0A075WRB3</accession>
<gene>
    <name evidence="9" type="primary">xerC</name>
    <name evidence="12" type="ORF">HL41_00345</name>
</gene>
<keyword evidence="2 9" id="KW-0963">Cytoplasm</keyword>
<keyword evidence="3 9" id="KW-0132">Cell division</keyword>
<dbReference type="PROSITE" id="PS51898">
    <property type="entry name" value="TYR_RECOMBINASE"/>
    <property type="match status" value="1"/>
</dbReference>
<evidence type="ECO:0000256" key="5">
    <source>
        <dbReference type="ARBA" id="ARBA00022908"/>
    </source>
</evidence>
<dbReference type="GO" id="GO:0051301">
    <property type="term" value="P:cell division"/>
    <property type="evidence" value="ECO:0007669"/>
    <property type="project" value="UniProtKB-KW"/>
</dbReference>
<evidence type="ECO:0000256" key="7">
    <source>
        <dbReference type="ARBA" id="ARBA00023172"/>
    </source>
</evidence>
<dbReference type="Pfam" id="PF00589">
    <property type="entry name" value="Phage_integrase"/>
    <property type="match status" value="1"/>
</dbReference>
<dbReference type="InterPro" id="IPR002104">
    <property type="entry name" value="Integrase_catalytic"/>
</dbReference>
<evidence type="ECO:0000313" key="13">
    <source>
        <dbReference type="Proteomes" id="UP000028481"/>
    </source>
</evidence>
<name>A0A075WRB3_9BACT</name>
<dbReference type="PROSITE" id="PS51900">
    <property type="entry name" value="CB"/>
    <property type="match status" value="1"/>
</dbReference>
<dbReference type="Proteomes" id="UP000028481">
    <property type="component" value="Chromosome"/>
</dbReference>
<comment type="subunit">
    <text evidence="9">Forms a cyclic heterotetrameric complex composed of two molecules of XerC and two molecules of XerD.</text>
</comment>
<dbReference type="Gene3D" id="1.10.443.10">
    <property type="entry name" value="Intergrase catalytic core"/>
    <property type="match status" value="1"/>
</dbReference>
<dbReference type="NCBIfam" id="NF001399">
    <property type="entry name" value="PRK00283.1"/>
    <property type="match status" value="1"/>
</dbReference>
<evidence type="ECO:0000256" key="3">
    <source>
        <dbReference type="ARBA" id="ARBA00022618"/>
    </source>
</evidence>
<dbReference type="Pfam" id="PF02899">
    <property type="entry name" value="Phage_int_SAM_1"/>
    <property type="match status" value="1"/>
</dbReference>
<keyword evidence="7 9" id="KW-0233">DNA recombination</keyword>
<dbReference type="InterPro" id="IPR023009">
    <property type="entry name" value="Tyrosine_recombinase_XerC/XerD"/>
</dbReference>
<dbReference type="PANTHER" id="PTHR30349:SF41">
    <property type="entry name" value="INTEGRASE_RECOMBINASE PROTEIN MJ0367-RELATED"/>
    <property type="match status" value="1"/>
</dbReference>
<dbReference type="InterPro" id="IPR004107">
    <property type="entry name" value="Integrase_SAM-like_N"/>
</dbReference>
<comment type="function">
    <text evidence="9">Site-specific tyrosine recombinase, which acts by catalyzing the cutting and rejoining of the recombining DNA molecules. The XerC-XerD complex is essential to convert dimers of the bacterial chromosome into monomers to permit their segregation at cell division. It also contributes to the segregational stability of plasmids.</text>
</comment>
<evidence type="ECO:0000313" key="12">
    <source>
        <dbReference type="EMBL" id="AIH03406.1"/>
    </source>
</evidence>
<dbReference type="InterPro" id="IPR050090">
    <property type="entry name" value="Tyrosine_recombinase_XerCD"/>
</dbReference>
<feature type="domain" description="Tyr recombinase" evidence="10">
    <location>
        <begin position="106"/>
        <end position="289"/>
    </location>
</feature>
<dbReference type="RefSeq" id="WP_038063048.1">
    <property type="nucleotide sequence ID" value="NZ_CP008796.1"/>
</dbReference>
<dbReference type="AlphaFoldDB" id="A0A075WRB3"/>
<dbReference type="HOGENOM" id="CLU_027562_9_6_0"/>
<evidence type="ECO:0000256" key="4">
    <source>
        <dbReference type="ARBA" id="ARBA00022829"/>
    </source>
</evidence>
<dbReference type="STRING" id="289377.HL41_00345"/>
<dbReference type="SUPFAM" id="SSF56349">
    <property type="entry name" value="DNA breaking-rejoining enzymes"/>
    <property type="match status" value="1"/>
</dbReference>
<dbReference type="KEGG" id="tcm:HL41_00345"/>
<feature type="active site" evidence="9">
    <location>
        <position position="241"/>
    </location>
</feature>
<proteinExistence type="inferred from homology"/>
<dbReference type="GO" id="GO:0006313">
    <property type="term" value="P:DNA transposition"/>
    <property type="evidence" value="ECO:0007669"/>
    <property type="project" value="UniProtKB-UniRule"/>
</dbReference>
<keyword evidence="4 9" id="KW-0159">Chromosome partition</keyword>
<evidence type="ECO:0000259" key="11">
    <source>
        <dbReference type="PROSITE" id="PS51900"/>
    </source>
</evidence>
<dbReference type="GO" id="GO:0007059">
    <property type="term" value="P:chromosome segregation"/>
    <property type="evidence" value="ECO:0007669"/>
    <property type="project" value="UniProtKB-UniRule"/>
</dbReference>
<sequence length="298" mass="35092">MNRWLEEFLKYLEVEKNYSPQTLKAYKKDLEDFLNHYQALNIKDFKHLQPFHLRLYLANLKKTKKAPTTIARKVSALRSFFRFLSKKEVIPKNLILYLLTPRVLKRFPRVPTEEELNQMIEQVKEDSFLGLRNRTILELGYGCGLRVGELTNLTLNQLNLQLRFLRVIGKGNKERMIPFGKKAQQLLERYLREREKVLLNLGKNHEFVFINSKGDKLTDRGVRYILKTLGKSYGIEYLHPHTLRHSFATHLLNSGADLRAIQELLGHASLLTTEMYTKVSYEHLLKVYLKSHPRAKKE</sequence>
<evidence type="ECO:0000256" key="1">
    <source>
        <dbReference type="ARBA" id="ARBA00004496"/>
    </source>
</evidence>
<comment type="subcellular location">
    <subcellularLocation>
        <location evidence="1 9">Cytoplasm</location>
    </subcellularLocation>
</comment>
<evidence type="ECO:0000256" key="6">
    <source>
        <dbReference type="ARBA" id="ARBA00023125"/>
    </source>
</evidence>
<dbReference type="eggNOG" id="COG4974">
    <property type="taxonomic scope" value="Bacteria"/>
</dbReference>
<dbReference type="InterPro" id="IPR044068">
    <property type="entry name" value="CB"/>
</dbReference>
<dbReference type="InterPro" id="IPR011010">
    <property type="entry name" value="DNA_brk_join_enz"/>
</dbReference>